<keyword evidence="3" id="KW-1185">Reference proteome</keyword>
<evidence type="ECO:0000256" key="1">
    <source>
        <dbReference type="SAM" id="Phobius"/>
    </source>
</evidence>
<dbReference type="AlphaFoldDB" id="A0A926HU16"/>
<keyword evidence="1" id="KW-0812">Transmembrane</keyword>
<accession>A0A926HU16</accession>
<dbReference type="InterPro" id="IPR008407">
    <property type="entry name" value="Brnchd-chn_aa_trnsp_AzlD"/>
</dbReference>
<feature type="transmembrane region" description="Helical" evidence="1">
    <location>
        <begin position="84"/>
        <end position="101"/>
    </location>
</feature>
<reference evidence="2" key="1">
    <citation type="submission" date="2020-08" db="EMBL/GenBank/DDBJ databases">
        <title>Genome public.</title>
        <authorList>
            <person name="Liu C."/>
            <person name="Sun Q."/>
        </authorList>
    </citation>
    <scope>NUCLEOTIDE SEQUENCE</scope>
    <source>
        <strain evidence="2">BX7</strain>
    </source>
</reference>
<dbReference type="PIRSF" id="PIRSF003203">
    <property type="entry name" value="AzlD"/>
    <property type="match status" value="1"/>
</dbReference>
<dbReference type="Proteomes" id="UP000620366">
    <property type="component" value="Unassembled WGS sequence"/>
</dbReference>
<feature type="transmembrane region" description="Helical" evidence="1">
    <location>
        <begin position="59"/>
        <end position="78"/>
    </location>
</feature>
<comment type="caution">
    <text evidence="2">The sequence shown here is derived from an EMBL/GenBank/DDBJ whole genome shotgun (WGS) entry which is preliminary data.</text>
</comment>
<keyword evidence="1" id="KW-1133">Transmembrane helix</keyword>
<evidence type="ECO:0000313" key="3">
    <source>
        <dbReference type="Proteomes" id="UP000620366"/>
    </source>
</evidence>
<name>A0A926HU16_9FIRM</name>
<feature type="transmembrane region" description="Helical" evidence="1">
    <location>
        <begin position="31"/>
        <end position="52"/>
    </location>
</feature>
<protein>
    <submittedName>
        <fullName evidence="2">AzlD domain-containing protein</fullName>
    </submittedName>
</protein>
<organism evidence="2 3">
    <name type="scientific">Feifania hominis</name>
    <dbReference type="NCBI Taxonomy" id="2763660"/>
    <lineage>
        <taxon>Bacteria</taxon>
        <taxon>Bacillati</taxon>
        <taxon>Bacillota</taxon>
        <taxon>Clostridia</taxon>
        <taxon>Eubacteriales</taxon>
        <taxon>Feifaniaceae</taxon>
        <taxon>Feifania</taxon>
    </lineage>
</organism>
<dbReference type="Pfam" id="PF05437">
    <property type="entry name" value="AzlD"/>
    <property type="match status" value="1"/>
</dbReference>
<proteinExistence type="predicted"/>
<dbReference type="EMBL" id="JACRSP010000002">
    <property type="protein sequence ID" value="MBC8535848.1"/>
    <property type="molecule type" value="Genomic_DNA"/>
</dbReference>
<evidence type="ECO:0000313" key="2">
    <source>
        <dbReference type="EMBL" id="MBC8535848.1"/>
    </source>
</evidence>
<keyword evidence="1" id="KW-0472">Membrane</keyword>
<sequence>MLFFGAVAAGTFLTRIAPFLLFPDRRTPPRYVVYLGEVLPTAIMGMLVVYCLRGVNPAVYPHGFPELIALLCITVLHLWRKNTLLSIGGGTVIYLLLTRLVF</sequence>
<gene>
    <name evidence="2" type="ORF">H8695_03975</name>
</gene>